<name>A0A1I7ZB30_9BILA</name>
<feature type="chain" id="PRO_5009313198" evidence="2">
    <location>
        <begin position="18"/>
        <end position="797"/>
    </location>
</feature>
<feature type="region of interest" description="Disordered" evidence="1">
    <location>
        <begin position="656"/>
        <end position="701"/>
    </location>
</feature>
<dbReference type="InterPro" id="IPR050111">
    <property type="entry name" value="C-type_lectin/snaclec_domain"/>
</dbReference>
<dbReference type="Proteomes" id="UP000095287">
    <property type="component" value="Unplaced"/>
</dbReference>
<feature type="signal peptide" evidence="2">
    <location>
        <begin position="1"/>
        <end position="17"/>
    </location>
</feature>
<evidence type="ECO:0000256" key="1">
    <source>
        <dbReference type="SAM" id="MobiDB-lite"/>
    </source>
</evidence>
<dbReference type="PROSITE" id="PS50041">
    <property type="entry name" value="C_TYPE_LECTIN_2"/>
    <property type="match status" value="1"/>
</dbReference>
<feature type="compositionally biased region" description="Basic and acidic residues" evidence="1">
    <location>
        <begin position="671"/>
        <end position="681"/>
    </location>
</feature>
<dbReference type="CDD" id="cd00037">
    <property type="entry name" value="CLECT"/>
    <property type="match status" value="1"/>
</dbReference>
<dbReference type="PANTHER" id="PTHR22803">
    <property type="entry name" value="MANNOSE, PHOSPHOLIPASE, LECTIN RECEPTOR RELATED"/>
    <property type="match status" value="1"/>
</dbReference>
<dbReference type="InterPro" id="IPR001304">
    <property type="entry name" value="C-type_lectin-like"/>
</dbReference>
<evidence type="ECO:0000256" key="2">
    <source>
        <dbReference type="SAM" id="SignalP"/>
    </source>
</evidence>
<feature type="compositionally biased region" description="Low complexity" evidence="1">
    <location>
        <begin position="347"/>
        <end position="369"/>
    </location>
</feature>
<dbReference type="InterPro" id="IPR016186">
    <property type="entry name" value="C-type_lectin-like/link_sf"/>
</dbReference>
<accession>A0A1I7ZB30</accession>
<sequence length="797" mass="88657">MLALPLLFSLSLCLATARRSAELPEDVSPLNTEVSRHYGNSWIAGPNDKQYQFHIGVQSWITAREYCLTQESDLLTISSPAELNWVLSHYSPEVKSHKERLIQIGALLDDSHGMREWKWVNGEELNSTLTPWKSGEPFDHLNGRERCAIISLPSKKLDDIDCDAAGSPMNMFRFVCERTNVIHELHEINNNPLWRKVEDVLEYFGFGQAVNNMMKTLSSDEEDYWEEAKKEDADEKKKSDKKKNTEKAQKKVKEVKEPKEKGESAPKENEEGEKTEKEGENKPVGKEEGEAKEKEQGALKETGESGPNEETSSKPPTDEELEKLPAEEKPAKEMDGKSAEQPKTENETPTQTPKTVEVTETPDVTVATEGATASVNESLSTTTEGEVLPVNGTESAQHDEDPEQHKSPADDEITSNLLTVSSKKLAAEELVAVDDPQSDIDVSWAKKQRPLSGGTVMEVFETATPETDTVRTTKAESGAGKAKVTIEDKIQNIETVIHTVEKMIGNDKINMSDILDKAGILQTATPSDEIIGKKKGEHFAGHCEEDEKPNAQTTDEKIEEFLTTLRTFLARNKLRDLSKIANAKNVNNTLIERLKEAVKKGNDGKQQQKKTEGKGKAEGVKAGKDVKAKKEGSHSDEVEKELTTVLTDSISETISNSSAEVTNAKAPKTSASEKDAKKSDDQWEVQNNEPFQKEVDAKKTAQSGTLERAFAELAKIDPKTPPVESEESKQRQRLDTAKLLERIKQNELARKRISVDRMHSLTAPAPSDKHNANAFVEMEKLFSDIGSNFRRFLTTRI</sequence>
<dbReference type="Pfam" id="PF00059">
    <property type="entry name" value="Lectin_C"/>
    <property type="match status" value="1"/>
</dbReference>
<feature type="compositionally biased region" description="Basic and acidic residues" evidence="1">
    <location>
        <begin position="228"/>
        <end position="303"/>
    </location>
</feature>
<protein>
    <submittedName>
        <fullName evidence="5">C-type lectin domain-containing protein</fullName>
    </submittedName>
</protein>
<keyword evidence="2" id="KW-0732">Signal</keyword>
<evidence type="ECO:0000313" key="5">
    <source>
        <dbReference type="WBParaSite" id="L893_g24655.t2"/>
    </source>
</evidence>
<evidence type="ECO:0000259" key="3">
    <source>
        <dbReference type="PROSITE" id="PS50041"/>
    </source>
</evidence>
<dbReference type="InterPro" id="IPR016187">
    <property type="entry name" value="CTDL_fold"/>
</dbReference>
<keyword evidence="4" id="KW-1185">Reference proteome</keyword>
<feature type="region of interest" description="Disordered" evidence="1">
    <location>
        <begin position="228"/>
        <end position="415"/>
    </location>
</feature>
<proteinExistence type="predicted"/>
<dbReference type="WBParaSite" id="L893_g24655.t2">
    <property type="protein sequence ID" value="L893_g24655.t2"/>
    <property type="gene ID" value="L893_g24655"/>
</dbReference>
<feature type="compositionally biased region" description="Basic and acidic residues" evidence="1">
    <location>
        <begin position="609"/>
        <end position="641"/>
    </location>
</feature>
<feature type="region of interest" description="Disordered" evidence="1">
    <location>
        <begin position="597"/>
        <end position="641"/>
    </location>
</feature>
<feature type="domain" description="C-type lectin" evidence="3">
    <location>
        <begin position="51"/>
        <end position="163"/>
    </location>
</feature>
<evidence type="ECO:0000313" key="4">
    <source>
        <dbReference type="Proteomes" id="UP000095287"/>
    </source>
</evidence>
<reference evidence="5" key="1">
    <citation type="submission" date="2016-11" db="UniProtKB">
        <authorList>
            <consortium name="WormBaseParasite"/>
        </authorList>
    </citation>
    <scope>IDENTIFICATION</scope>
</reference>
<dbReference type="AlphaFoldDB" id="A0A1I7ZB30"/>
<feature type="compositionally biased region" description="Basic and acidic residues" evidence="1">
    <location>
        <begin position="322"/>
        <end position="346"/>
    </location>
</feature>
<feature type="compositionally biased region" description="Polar residues" evidence="1">
    <location>
        <begin position="371"/>
        <end position="384"/>
    </location>
</feature>
<dbReference type="SUPFAM" id="SSF56436">
    <property type="entry name" value="C-type lectin-like"/>
    <property type="match status" value="1"/>
</dbReference>
<feature type="compositionally biased region" description="Basic and acidic residues" evidence="1">
    <location>
        <begin position="396"/>
        <end position="409"/>
    </location>
</feature>
<dbReference type="SMART" id="SM00034">
    <property type="entry name" value="CLECT"/>
    <property type="match status" value="1"/>
</dbReference>
<organism evidence="4 5">
    <name type="scientific">Steinernema glaseri</name>
    <dbReference type="NCBI Taxonomy" id="37863"/>
    <lineage>
        <taxon>Eukaryota</taxon>
        <taxon>Metazoa</taxon>
        <taxon>Ecdysozoa</taxon>
        <taxon>Nematoda</taxon>
        <taxon>Chromadorea</taxon>
        <taxon>Rhabditida</taxon>
        <taxon>Tylenchina</taxon>
        <taxon>Panagrolaimomorpha</taxon>
        <taxon>Strongyloidoidea</taxon>
        <taxon>Steinernematidae</taxon>
        <taxon>Steinernema</taxon>
    </lineage>
</organism>
<dbReference type="Gene3D" id="3.10.100.10">
    <property type="entry name" value="Mannose-Binding Protein A, subunit A"/>
    <property type="match status" value="1"/>
</dbReference>